<feature type="compositionally biased region" description="Basic and acidic residues" evidence="5">
    <location>
        <begin position="184"/>
        <end position="195"/>
    </location>
</feature>
<dbReference type="InterPro" id="IPR040107">
    <property type="entry name" value="Snu23"/>
</dbReference>
<comment type="caution">
    <text evidence="7">The sequence shown here is derived from an EMBL/GenBank/DDBJ whole genome shotgun (WGS) entry which is preliminary data.</text>
</comment>
<keyword evidence="3" id="KW-0862">Zinc</keyword>
<feature type="compositionally biased region" description="Low complexity" evidence="5">
    <location>
        <begin position="33"/>
        <end position="49"/>
    </location>
</feature>
<dbReference type="InterPro" id="IPR013087">
    <property type="entry name" value="Znf_C2H2_type"/>
</dbReference>
<accession>A0AB34Q0K9</accession>
<feature type="compositionally biased region" description="Basic and acidic residues" evidence="5">
    <location>
        <begin position="214"/>
        <end position="224"/>
    </location>
</feature>
<feature type="compositionally biased region" description="Polar residues" evidence="5">
    <location>
        <begin position="225"/>
        <end position="243"/>
    </location>
</feature>
<name>A0AB34Q0K9_CANAX</name>
<dbReference type="GO" id="GO:0000398">
    <property type="term" value="P:mRNA splicing, via spliceosome"/>
    <property type="evidence" value="ECO:0007669"/>
    <property type="project" value="InterPro"/>
</dbReference>
<evidence type="ECO:0000256" key="3">
    <source>
        <dbReference type="ARBA" id="ARBA00022833"/>
    </source>
</evidence>
<evidence type="ECO:0000313" key="8">
    <source>
        <dbReference type="Proteomes" id="UP000030161"/>
    </source>
</evidence>
<dbReference type="SUPFAM" id="SSF57667">
    <property type="entry name" value="beta-beta-alpha zinc fingers"/>
    <property type="match status" value="1"/>
</dbReference>
<feature type="compositionally biased region" description="Basic residues" evidence="5">
    <location>
        <begin position="196"/>
        <end position="213"/>
    </location>
</feature>
<reference evidence="7 8" key="1">
    <citation type="submission" date="2013-12" db="EMBL/GenBank/DDBJ databases">
        <title>The Genome Sequence of Candida albicans P78048.</title>
        <authorList>
            <consortium name="The Broad Institute Genome Sequencing Platform"/>
            <consortium name="The Broad Institute Genome Sequencing Center for Infectious Disease"/>
            <person name="Cuomo C."/>
            <person name="Bennett R."/>
            <person name="Hirakawa M."/>
            <person name="Noverr M."/>
            <person name="Mitchell A."/>
            <person name="Young S.K."/>
            <person name="Zeng Q."/>
            <person name="Gargeya S."/>
            <person name="Fitzgerald M."/>
            <person name="Abouelleil A."/>
            <person name="Alvarado L."/>
            <person name="Berlin A.M."/>
            <person name="Chapman S.B."/>
            <person name="Dewar J."/>
            <person name="Goldberg J."/>
            <person name="Griggs A."/>
            <person name="Gujja S."/>
            <person name="Hansen M."/>
            <person name="Howarth C."/>
            <person name="Imamovic A."/>
            <person name="Larimer J."/>
            <person name="McCowan C."/>
            <person name="Murphy C."/>
            <person name="Pearson M."/>
            <person name="Priest M."/>
            <person name="Roberts A."/>
            <person name="Saif S."/>
            <person name="Shea T."/>
            <person name="Sykes S."/>
            <person name="Wortman J."/>
            <person name="Nusbaum C."/>
            <person name="Birren B."/>
        </authorList>
    </citation>
    <scope>NUCLEOTIDE SEQUENCE [LARGE SCALE GENOMIC DNA]</scope>
    <source>
        <strain evidence="7 8">P78048</strain>
    </source>
</reference>
<evidence type="ECO:0000256" key="1">
    <source>
        <dbReference type="ARBA" id="ARBA00022723"/>
    </source>
</evidence>
<dbReference type="GO" id="GO:0008270">
    <property type="term" value="F:zinc ion binding"/>
    <property type="evidence" value="ECO:0007669"/>
    <property type="project" value="UniProtKB-KW"/>
</dbReference>
<evidence type="ECO:0000256" key="5">
    <source>
        <dbReference type="SAM" id="MobiDB-lite"/>
    </source>
</evidence>
<dbReference type="EMBL" id="AJIX01000002">
    <property type="protein sequence ID" value="KGR21930.1"/>
    <property type="molecule type" value="Genomic_DNA"/>
</dbReference>
<dbReference type="PANTHER" id="PTHR45986">
    <property type="entry name" value="ZINC FINGER MATRIN-TYPE PROTEIN 2"/>
    <property type="match status" value="1"/>
</dbReference>
<sequence length="243" mass="27934">MSGESDKISTDQYGRRKWNVDLYEKEAKDRKNQSTQPTLATTTTTNQINDHSSSSEYIEHRNKLLNESINAVKQYSLINPQTSTSTITFGKNKRFGFFCPICDVSFRDNLLLIDHLNSPQHVSKAKSMNLGIDNNSAEQELLENGIRRASLQEVVSTMERLIAKSINEKSNSEDGKTGLTFNQRVEKRREYEDRKRSKRAERKQIQKQRKKQKTTSDDDKEKETNININNLMGFNSFGSTKLS</sequence>
<organism evidence="7 8">
    <name type="scientific">Candida albicans P78048</name>
    <dbReference type="NCBI Taxonomy" id="1094989"/>
    <lineage>
        <taxon>Eukaryota</taxon>
        <taxon>Fungi</taxon>
        <taxon>Dikarya</taxon>
        <taxon>Ascomycota</taxon>
        <taxon>Saccharomycotina</taxon>
        <taxon>Pichiomycetes</taxon>
        <taxon>Debaryomycetaceae</taxon>
        <taxon>Candida/Lodderomyces clade</taxon>
        <taxon>Candida</taxon>
    </lineage>
</organism>
<keyword evidence="4" id="KW-0539">Nucleus</keyword>
<dbReference type="GO" id="GO:0005681">
    <property type="term" value="C:spliceosomal complex"/>
    <property type="evidence" value="ECO:0007669"/>
    <property type="project" value="InterPro"/>
</dbReference>
<keyword evidence="1" id="KW-0479">Metal-binding</keyword>
<evidence type="ECO:0000256" key="4">
    <source>
        <dbReference type="ARBA" id="ARBA00023242"/>
    </source>
</evidence>
<feature type="region of interest" description="Disordered" evidence="5">
    <location>
        <begin position="166"/>
        <end position="243"/>
    </location>
</feature>
<feature type="domain" description="C2H2-type" evidence="6">
    <location>
        <begin position="99"/>
        <end position="121"/>
    </location>
</feature>
<evidence type="ECO:0000256" key="2">
    <source>
        <dbReference type="ARBA" id="ARBA00022771"/>
    </source>
</evidence>
<dbReference type="GO" id="GO:0046540">
    <property type="term" value="C:U4/U6 x U5 tri-snRNP complex"/>
    <property type="evidence" value="ECO:0007669"/>
    <property type="project" value="TreeGrafter"/>
</dbReference>
<dbReference type="Pfam" id="PF12874">
    <property type="entry name" value="zf-met"/>
    <property type="match status" value="1"/>
</dbReference>
<feature type="region of interest" description="Disordered" evidence="5">
    <location>
        <begin position="24"/>
        <end position="53"/>
    </location>
</feature>
<dbReference type="PANTHER" id="PTHR45986:SF1">
    <property type="entry name" value="ZINC FINGER MATRIN-TYPE PROTEIN 2"/>
    <property type="match status" value="1"/>
</dbReference>
<dbReference type="PROSITE" id="PS00028">
    <property type="entry name" value="ZINC_FINGER_C2H2_1"/>
    <property type="match status" value="1"/>
</dbReference>
<protein>
    <submittedName>
        <fullName evidence="7">U4/U6.U5 tri-snRNP component SNU23</fullName>
    </submittedName>
</protein>
<dbReference type="AlphaFoldDB" id="A0AB34Q0K9"/>
<evidence type="ECO:0000259" key="6">
    <source>
        <dbReference type="PROSITE" id="PS00028"/>
    </source>
</evidence>
<dbReference type="Proteomes" id="UP000030161">
    <property type="component" value="Unassembled WGS sequence"/>
</dbReference>
<keyword evidence="2" id="KW-0863">Zinc-finger</keyword>
<evidence type="ECO:0000313" key="7">
    <source>
        <dbReference type="EMBL" id="KGR21930.1"/>
    </source>
</evidence>
<feature type="compositionally biased region" description="Basic and acidic residues" evidence="5">
    <location>
        <begin position="166"/>
        <end position="176"/>
    </location>
</feature>
<gene>
    <name evidence="7" type="ORF">MG3_00151</name>
</gene>
<proteinExistence type="predicted"/>
<dbReference type="InterPro" id="IPR036236">
    <property type="entry name" value="Znf_C2H2_sf"/>
</dbReference>